<proteinExistence type="predicted"/>
<gene>
    <name evidence="1" type="ORF">VP01_5004g1</name>
</gene>
<dbReference type="AlphaFoldDB" id="A0A0L6UNN9"/>
<reference evidence="1 2" key="1">
    <citation type="submission" date="2015-08" db="EMBL/GenBank/DDBJ databases">
        <title>Next Generation Sequencing and Analysis of the Genome of Puccinia sorghi L Schw, the Causal Agent of Maize Common Rust.</title>
        <authorList>
            <person name="Rochi L."/>
            <person name="Burguener G."/>
            <person name="Darino M."/>
            <person name="Turjanski A."/>
            <person name="Kreff E."/>
            <person name="Dieguez M.J."/>
            <person name="Sacco F."/>
        </authorList>
    </citation>
    <scope>NUCLEOTIDE SEQUENCE [LARGE SCALE GENOMIC DNA]</scope>
    <source>
        <strain evidence="1 2">RO10H11247</strain>
    </source>
</reference>
<evidence type="ECO:0000313" key="2">
    <source>
        <dbReference type="Proteomes" id="UP000037035"/>
    </source>
</evidence>
<keyword evidence="2" id="KW-1185">Reference proteome</keyword>
<accession>A0A0L6UNN9</accession>
<dbReference type="VEuPathDB" id="FungiDB:VP01_5004g1"/>
<dbReference type="EMBL" id="LAVV01010171">
    <property type="protein sequence ID" value="KNZ49435.1"/>
    <property type="molecule type" value="Genomic_DNA"/>
</dbReference>
<dbReference type="Proteomes" id="UP000037035">
    <property type="component" value="Unassembled WGS sequence"/>
</dbReference>
<organism evidence="1 2">
    <name type="scientific">Puccinia sorghi</name>
    <dbReference type="NCBI Taxonomy" id="27349"/>
    <lineage>
        <taxon>Eukaryota</taxon>
        <taxon>Fungi</taxon>
        <taxon>Dikarya</taxon>
        <taxon>Basidiomycota</taxon>
        <taxon>Pucciniomycotina</taxon>
        <taxon>Pucciniomycetes</taxon>
        <taxon>Pucciniales</taxon>
        <taxon>Pucciniaceae</taxon>
        <taxon>Puccinia</taxon>
    </lineage>
</organism>
<sequence>MEPIASGSGPGNTAPVEDCWDRAPKPVHLHDVPPHIQPTLALRYQPPTTQEFSHLSRLEPLKLLDVWFSGNASNLTLPVKLSGSIVTLDIDHPRIARFLPPPRIGTTHWLDNACRKGVLDPYADHDGVELIRPTLLSAQAFLEGLISVFDNRFMKENAKCALNACKKRNLTIGKYNSQLSSLVYLVEDVKETRIKKYVAGLNPLIIWHAMSSTWRQIKTLDDKMAIAAKSAVQLNLLAELPEVATGTPYQPLSSNRPGVISHPFPQLMKDPNAMEGHMLGV</sequence>
<protein>
    <recommendedName>
        <fullName evidence="3">Retrotransposon gag domain-containing protein</fullName>
    </recommendedName>
</protein>
<comment type="caution">
    <text evidence="1">The sequence shown here is derived from an EMBL/GenBank/DDBJ whole genome shotgun (WGS) entry which is preliminary data.</text>
</comment>
<name>A0A0L6UNN9_9BASI</name>
<evidence type="ECO:0008006" key="3">
    <source>
        <dbReference type="Google" id="ProtNLM"/>
    </source>
</evidence>
<evidence type="ECO:0000313" key="1">
    <source>
        <dbReference type="EMBL" id="KNZ49435.1"/>
    </source>
</evidence>